<proteinExistence type="predicted"/>
<gene>
    <name evidence="1" type="primary">WBGene00099183</name>
</gene>
<accession>A0A8R1YA05</accession>
<evidence type="ECO:0000313" key="1">
    <source>
        <dbReference type="EnsemblMetazoa" id="PPA09629.1"/>
    </source>
</evidence>
<dbReference type="AlphaFoldDB" id="A0A2A6D0Y1"/>
<evidence type="ECO:0000313" key="2">
    <source>
        <dbReference type="Proteomes" id="UP000005239"/>
    </source>
</evidence>
<keyword evidence="2" id="KW-1185">Reference proteome</keyword>
<dbReference type="Proteomes" id="UP000005239">
    <property type="component" value="Unassembled WGS sequence"/>
</dbReference>
<reference evidence="1" key="2">
    <citation type="submission" date="2022-06" db="UniProtKB">
        <authorList>
            <consortium name="EnsemblMetazoa"/>
        </authorList>
    </citation>
    <scope>IDENTIFICATION</scope>
    <source>
        <strain evidence="1">PS312</strain>
    </source>
</reference>
<accession>A0A2A6D0Y1</accession>
<protein>
    <submittedName>
        <fullName evidence="1">Uncharacterized protein</fullName>
    </submittedName>
</protein>
<dbReference type="EnsemblMetazoa" id="PPA09629.1">
    <property type="protein sequence ID" value="PPA09629.1"/>
    <property type="gene ID" value="WBGene00099183"/>
</dbReference>
<sequence length="79" mass="9326">MKPINLHRIHKIQTALYLFMTIVVITVIYFACYFPCIEHPSDAYGNWTFKRRVATFVRDFVRCNKCFGGENFTKCDDIP</sequence>
<name>A0A2A6D0Y1_PRIPA</name>
<organism evidence="1 2">
    <name type="scientific">Pristionchus pacificus</name>
    <name type="common">Parasitic nematode worm</name>
    <dbReference type="NCBI Taxonomy" id="54126"/>
    <lineage>
        <taxon>Eukaryota</taxon>
        <taxon>Metazoa</taxon>
        <taxon>Ecdysozoa</taxon>
        <taxon>Nematoda</taxon>
        <taxon>Chromadorea</taxon>
        <taxon>Rhabditida</taxon>
        <taxon>Rhabditina</taxon>
        <taxon>Diplogasteromorpha</taxon>
        <taxon>Diplogasteroidea</taxon>
        <taxon>Neodiplogasteridae</taxon>
        <taxon>Pristionchus</taxon>
    </lineage>
</organism>
<reference evidence="2" key="1">
    <citation type="journal article" date="2008" name="Nat. Genet.">
        <title>The Pristionchus pacificus genome provides a unique perspective on nematode lifestyle and parasitism.</title>
        <authorList>
            <person name="Dieterich C."/>
            <person name="Clifton S.W."/>
            <person name="Schuster L.N."/>
            <person name="Chinwalla A."/>
            <person name="Delehaunty K."/>
            <person name="Dinkelacker I."/>
            <person name="Fulton L."/>
            <person name="Fulton R."/>
            <person name="Godfrey J."/>
            <person name="Minx P."/>
            <person name="Mitreva M."/>
            <person name="Roeseler W."/>
            <person name="Tian H."/>
            <person name="Witte H."/>
            <person name="Yang S.P."/>
            <person name="Wilson R.K."/>
            <person name="Sommer R.J."/>
        </authorList>
    </citation>
    <scope>NUCLEOTIDE SEQUENCE [LARGE SCALE GENOMIC DNA]</scope>
    <source>
        <strain evidence="2">PS312</strain>
    </source>
</reference>